<gene>
    <name evidence="2" type="primary">ORF 230</name>
</gene>
<feature type="compositionally biased region" description="Polar residues" evidence="1">
    <location>
        <begin position="1"/>
        <end position="11"/>
    </location>
</feature>
<reference evidence="2 3" key="4">
    <citation type="journal article" date="2000" name="Virology">
        <title>The brown algal virus EsV-1 particle contains a putative hybrid histidine kinase.</title>
        <authorList>
            <person name="Delaroque N."/>
            <person name="Wolf S."/>
            <person name="Muller D.G."/>
            <person name="Knippers R."/>
        </authorList>
    </citation>
    <scope>NUCLEOTIDE SEQUENCE [LARGE SCALE GENOMIC DNA]</scope>
    <source>
        <strain evidence="3">Isolate New Zealand/Kaikoura/1988</strain>
    </source>
</reference>
<evidence type="ECO:0000313" key="3">
    <source>
        <dbReference type="Proteomes" id="UP000000864"/>
    </source>
</evidence>
<dbReference type="EMBL" id="AF204951">
    <property type="protein sequence ID" value="AAK14643.1"/>
    <property type="molecule type" value="Genomic_DNA"/>
</dbReference>
<keyword evidence="3" id="KW-1185">Reference proteome</keyword>
<reference evidence="2 3" key="3">
    <citation type="journal article" date="2000" name="Virology">
        <title>Characterization and immunolocalization of major structural proteins in the brown algal virus EsV-1.</title>
        <authorList>
            <person name="Delaroque N."/>
            <person name="Wolf S."/>
            <person name="Muller D.G."/>
            <person name="Knippers R."/>
        </authorList>
    </citation>
    <scope>NUCLEOTIDE SEQUENCE [LARGE SCALE GENOMIC DNA]</scope>
    <source>
        <strain evidence="3">Isolate New Zealand/Kaikoura/1988</strain>
    </source>
</reference>
<dbReference type="KEGG" id="vg:920664"/>
<reference evidence="2 3" key="2">
    <citation type="journal article" date="1998" name="Adv. Virus Res.">
        <title>Viruses in marine brown algae.</title>
        <authorList>
            <person name="Muller D.G."/>
            <person name="Kapp M."/>
            <person name="Knippers R."/>
        </authorList>
    </citation>
    <scope>NUCLEOTIDE SEQUENCE [LARGE SCALE GENOMIC DNA]</scope>
    <source>
        <strain evidence="3">Isolate New Zealand/Kaikoura/1988</strain>
    </source>
</reference>
<feature type="region of interest" description="Disordered" evidence="1">
    <location>
        <begin position="1"/>
        <end position="76"/>
    </location>
</feature>
<feature type="compositionally biased region" description="Basic and acidic residues" evidence="1">
    <location>
        <begin position="24"/>
        <end position="33"/>
    </location>
</feature>
<proteinExistence type="predicted"/>
<sequence>MKSTEQTTSSGRKLGVQGAQPRSRNVEWRERWWKWKGSPDQSESVTHRETRNRVLGMSNGERGGGNGKVRLTNQRA</sequence>
<reference evidence="2 3" key="1">
    <citation type="journal article" date="1995" name="Virology">
        <title>Coat protein of the Ectocarpus siliculosus virus.</title>
        <authorList>
            <person name="Klein M."/>
            <person name="Lanka S.T."/>
            <person name="Knippers R."/>
            <person name="Muller D.G."/>
        </authorList>
    </citation>
    <scope>NUCLEOTIDE SEQUENCE [LARGE SCALE GENOMIC DNA]</scope>
    <source>
        <strain evidence="3">Isolate New Zealand/Kaikoura/1988</strain>
    </source>
</reference>
<accession>Q8QN60</accession>
<evidence type="ECO:0000313" key="2">
    <source>
        <dbReference type="EMBL" id="AAK14643.1"/>
    </source>
</evidence>
<organism evidence="2 3">
    <name type="scientific">Ectocarpus siliculosus virus 1 (isolate New Zealand/Kaikoura/1988)</name>
    <name type="common">EsV-1</name>
    <dbReference type="NCBI Taxonomy" id="654926"/>
    <lineage>
        <taxon>Viruses</taxon>
        <taxon>Varidnaviria</taxon>
        <taxon>Bamfordvirae</taxon>
        <taxon>Nucleocytoviricota</taxon>
        <taxon>Megaviricetes</taxon>
        <taxon>Algavirales</taxon>
        <taxon>Phycodnaviridae</taxon>
        <taxon>Phaeovirus</taxon>
        <taxon>Phaeovirus unasiliculosus</taxon>
        <taxon>Ectocarpus siliculosus virus 1</taxon>
    </lineage>
</organism>
<organismHost>
    <name type="scientific">Ectocarpus siliculosus</name>
    <name type="common">Brown alga</name>
    <name type="synonym">Conferva siliculosa</name>
    <dbReference type="NCBI Taxonomy" id="2880"/>
</organismHost>
<protein>
    <submittedName>
        <fullName evidence="2">EsV-1-230</fullName>
    </submittedName>
</protein>
<name>Q8QN60_ESV1K</name>
<evidence type="ECO:0000256" key="1">
    <source>
        <dbReference type="SAM" id="MobiDB-lite"/>
    </source>
</evidence>
<dbReference type="Proteomes" id="UP000000864">
    <property type="component" value="Segment"/>
</dbReference>